<evidence type="ECO:0000256" key="5">
    <source>
        <dbReference type="ARBA" id="ARBA00022833"/>
    </source>
</evidence>
<comment type="similarity">
    <text evidence="2 10">Belongs to the type IA topoisomerase family.</text>
</comment>
<dbReference type="InterPro" id="IPR013498">
    <property type="entry name" value="Topo_IA_Znf"/>
</dbReference>
<dbReference type="InterPro" id="IPR005733">
    <property type="entry name" value="TopoI_bac-type"/>
</dbReference>
<keyword evidence="4" id="KW-0863">Zinc-finger</keyword>
<dbReference type="EMBL" id="QXEV01000004">
    <property type="protein sequence ID" value="RIA78013.1"/>
    <property type="molecule type" value="Genomic_DNA"/>
</dbReference>
<feature type="site" description="Interaction with DNA" evidence="10">
    <location>
        <position position="173"/>
    </location>
</feature>
<dbReference type="Gene3D" id="2.70.20.10">
    <property type="entry name" value="Topoisomerase I, domain 3"/>
    <property type="match status" value="1"/>
</dbReference>
<accession>A0A397RUZ6</accession>
<dbReference type="Gene3D" id="1.10.290.10">
    <property type="entry name" value="Topoisomerase I, domain 4"/>
    <property type="match status" value="1"/>
</dbReference>
<organism evidence="13 14">
    <name type="scientific">Anaeroplasma bactoclasticum</name>
    <dbReference type="NCBI Taxonomy" id="2088"/>
    <lineage>
        <taxon>Bacteria</taxon>
        <taxon>Bacillati</taxon>
        <taxon>Mycoplasmatota</taxon>
        <taxon>Mollicutes</taxon>
        <taxon>Anaeroplasmatales</taxon>
        <taxon>Anaeroplasmataceae</taxon>
        <taxon>Anaeroplasma</taxon>
    </lineage>
</organism>
<evidence type="ECO:0000256" key="7">
    <source>
        <dbReference type="ARBA" id="ARBA00023029"/>
    </source>
</evidence>
<dbReference type="CDD" id="cd00186">
    <property type="entry name" value="TOP1Ac"/>
    <property type="match status" value="1"/>
</dbReference>
<feature type="site" description="Interaction with DNA" evidence="10">
    <location>
        <position position="326"/>
    </location>
</feature>
<keyword evidence="6" id="KW-0460">Magnesium</keyword>
<feature type="region of interest" description="Interaction with DNA" evidence="10">
    <location>
        <begin position="192"/>
        <end position="197"/>
    </location>
</feature>
<feature type="site" description="Interaction with DNA" evidence="10">
    <location>
        <position position="509"/>
    </location>
</feature>
<dbReference type="InterPro" id="IPR006171">
    <property type="entry name" value="TOPRIM_dom"/>
</dbReference>
<dbReference type="InterPro" id="IPR023406">
    <property type="entry name" value="Topo_IA_AS"/>
</dbReference>
<sequence length="849" mass="95365">MWKIGKNVALTSEKSCSIIEGHFEKEEHQVNKIIIVESPSKSKTIAGYLGGKYTVLSSKGHICDLATTGKGGLGIDIEQGFIPDYRIIEGKESLVKSLQKACKGNQVYLATDPDREGEAIAYHLARELNLDLNDSNRIEFHEITKTAVNEALLNPHKINMKMVDSQESRRMIDRILGFKLSKLLQRKIGSKSAGRVQSATLLLIVNLEKEILAFVPEAYYEMEALFKTFKLKLSELNGVKIDSKNRITDRKVLENLKARLLSFTVSDISHKQVKKQSYPTYTTSTMQQDASIRLGFSPTRTMTIAQALYEGKNIGSETVGLITYMRTDSTRLADSFVKTCDDYILNNYGTRYLGSVKTKNQKGMQDAHEGIRPTSISRTPDSIKDYLTNDEYKLYNLIYKRTLASLMSAAVYNQTKVEFQNTDSVWSASGTELTFDGYLKVYGKEATDEVTLPSFKLGESYNADKIQILDKETQPKSRYTEASLIKDMEDLGIGRPSTYAQTIATLKEREYIKLEKKMIHPTEQGMLTIDRLNEYFDSIINVKYTANMESDLDKIASGELEKETELQSFYDGFMPIYDKALRNMDSKYPIPTDEICPECGSPLVIRLGKYGEFISCSNYPSCSFIKREEEEDNDTGIICPKCGKAHIVKRVSKSGKSKGKTFYACNNYPKCKTIFNDKPTGEVCKDCGALILMGEDGIKYCSSHCQDEPKEVFICPECGKGHLVPRTAARGKKKGATFYGCTNFPRCKTIINGTPTNEKCKDCGSMMIMDNDGKLSCYKKCNEVKKEVEVKEPIKEDTNVTCPKCGKGHLIKRVASKGKMQGNVFFGCSNFPKCKAIISLEEYNKLLNN</sequence>
<dbReference type="Gene3D" id="3.40.50.140">
    <property type="match status" value="1"/>
</dbReference>
<evidence type="ECO:0000256" key="2">
    <source>
        <dbReference type="ARBA" id="ARBA00009446"/>
    </source>
</evidence>
<comment type="subunit">
    <text evidence="10">Monomer.</text>
</comment>
<evidence type="ECO:0000256" key="3">
    <source>
        <dbReference type="ARBA" id="ARBA00022723"/>
    </source>
</evidence>
<dbReference type="Gene3D" id="3.30.65.10">
    <property type="entry name" value="Bacterial Topoisomerase I, domain 1"/>
    <property type="match status" value="4"/>
</dbReference>
<dbReference type="InterPro" id="IPR013825">
    <property type="entry name" value="Topo_IA_cen_sub2"/>
</dbReference>
<keyword evidence="8 10" id="KW-0238">DNA-binding</keyword>
<keyword evidence="9 10" id="KW-0413">Isomerase</keyword>
<dbReference type="PROSITE" id="PS52039">
    <property type="entry name" value="TOPO_IA_2"/>
    <property type="match status" value="1"/>
</dbReference>
<dbReference type="GO" id="GO:0003677">
    <property type="term" value="F:DNA binding"/>
    <property type="evidence" value="ECO:0007669"/>
    <property type="project" value="UniProtKB-KW"/>
</dbReference>
<dbReference type="SMART" id="SM00493">
    <property type="entry name" value="TOPRIM"/>
    <property type="match status" value="1"/>
</dbReference>
<dbReference type="InterPro" id="IPR023405">
    <property type="entry name" value="Topo_IA_core_domain"/>
</dbReference>
<dbReference type="InterPro" id="IPR003602">
    <property type="entry name" value="Topo_IA_DNA-bd_dom"/>
</dbReference>
<evidence type="ECO:0000256" key="6">
    <source>
        <dbReference type="ARBA" id="ARBA00022842"/>
    </source>
</evidence>
<keyword evidence="5" id="KW-0862">Zinc</keyword>
<dbReference type="AlphaFoldDB" id="A0A397RUZ6"/>
<keyword evidence="3" id="KW-0479">Metal-binding</keyword>
<dbReference type="InterPro" id="IPR013824">
    <property type="entry name" value="Topo_IA_cen_sub1"/>
</dbReference>
<feature type="site" description="Interaction with DNA" evidence="10">
    <location>
        <position position="169"/>
    </location>
</feature>
<dbReference type="InterPro" id="IPR003601">
    <property type="entry name" value="Topo_IA_2"/>
</dbReference>
<reference evidence="13 14" key="1">
    <citation type="submission" date="2018-08" db="EMBL/GenBank/DDBJ databases">
        <title>Genomic Encyclopedia of Archaeal and Bacterial Type Strains, Phase II (KMG-II): from individual species to whole genera.</title>
        <authorList>
            <person name="Goeker M."/>
        </authorList>
    </citation>
    <scope>NUCLEOTIDE SEQUENCE [LARGE SCALE GENOMIC DNA]</scope>
    <source>
        <strain evidence="13 14">ATCC 27112</strain>
    </source>
</reference>
<dbReference type="PROSITE" id="PS50880">
    <property type="entry name" value="TOPRIM"/>
    <property type="match status" value="1"/>
</dbReference>
<protein>
    <recommendedName>
        <fullName evidence="10">DNA topoisomerase 1</fullName>
        <ecNumber evidence="10">5.6.2.1</ecNumber>
    </recommendedName>
    <alternativeName>
        <fullName evidence="10">DNA topoisomerase I</fullName>
    </alternativeName>
</protein>
<dbReference type="HAMAP" id="MF_00952">
    <property type="entry name" value="Topoisom_1_prok"/>
    <property type="match status" value="1"/>
</dbReference>
<dbReference type="SMART" id="SM00437">
    <property type="entry name" value="TOP1Ac"/>
    <property type="match status" value="1"/>
</dbReference>
<dbReference type="PANTHER" id="PTHR42785">
    <property type="entry name" value="DNA TOPOISOMERASE, TYPE IA, CORE"/>
    <property type="match status" value="1"/>
</dbReference>
<keyword evidence="14" id="KW-1185">Reference proteome</keyword>
<proteinExistence type="inferred from homology"/>
<evidence type="ECO:0000256" key="10">
    <source>
        <dbReference type="HAMAP-Rule" id="MF_00952"/>
    </source>
</evidence>
<dbReference type="Proteomes" id="UP000266506">
    <property type="component" value="Unassembled WGS sequence"/>
</dbReference>
<dbReference type="SUPFAM" id="SSF57783">
    <property type="entry name" value="Zinc beta-ribbon"/>
    <property type="match status" value="1"/>
</dbReference>
<dbReference type="PROSITE" id="PS00396">
    <property type="entry name" value="TOPO_IA_1"/>
    <property type="match status" value="1"/>
</dbReference>
<dbReference type="Pfam" id="PF01131">
    <property type="entry name" value="Topoisom_bac"/>
    <property type="match status" value="1"/>
</dbReference>
<feature type="site" description="Interaction with DNA" evidence="10">
    <location>
        <position position="170"/>
    </location>
</feature>
<evidence type="ECO:0000259" key="11">
    <source>
        <dbReference type="PROSITE" id="PS50880"/>
    </source>
</evidence>
<dbReference type="GO" id="GO:0008270">
    <property type="term" value="F:zinc ion binding"/>
    <property type="evidence" value="ECO:0007669"/>
    <property type="project" value="UniProtKB-KW"/>
</dbReference>
<feature type="domain" description="Topo IA-type catalytic" evidence="12">
    <location>
        <begin position="159"/>
        <end position="577"/>
    </location>
</feature>
<dbReference type="InParanoid" id="A0A397RUZ6"/>
<name>A0A397RUZ6_9MOLU</name>
<dbReference type="GO" id="GO:0005694">
    <property type="term" value="C:chromosome"/>
    <property type="evidence" value="ECO:0007669"/>
    <property type="project" value="InterPro"/>
</dbReference>
<dbReference type="Pfam" id="PF01396">
    <property type="entry name" value="Zn_ribbon_Top1"/>
    <property type="match status" value="4"/>
</dbReference>
<dbReference type="PANTHER" id="PTHR42785:SF1">
    <property type="entry name" value="DNA TOPOISOMERASE"/>
    <property type="match status" value="1"/>
</dbReference>
<dbReference type="FunCoup" id="A0A397RUZ6">
    <property type="interactions" value="268"/>
</dbReference>
<feature type="active site" description="O-(5'-phospho-DNA)-tyrosine intermediate" evidence="10">
    <location>
        <position position="324"/>
    </location>
</feature>
<gene>
    <name evidence="10" type="primary">topA</name>
    <name evidence="13" type="ORF">EI71_00590</name>
</gene>
<evidence type="ECO:0000256" key="4">
    <source>
        <dbReference type="ARBA" id="ARBA00022771"/>
    </source>
</evidence>
<dbReference type="InterPro" id="IPR000380">
    <property type="entry name" value="Topo_IA"/>
</dbReference>
<dbReference type="CDD" id="cd03363">
    <property type="entry name" value="TOPRIM_TopoIA_TopoI"/>
    <property type="match status" value="1"/>
</dbReference>
<evidence type="ECO:0000259" key="12">
    <source>
        <dbReference type="PROSITE" id="PS52039"/>
    </source>
</evidence>
<evidence type="ECO:0000256" key="1">
    <source>
        <dbReference type="ARBA" id="ARBA00000213"/>
    </source>
</evidence>
<dbReference type="GO" id="GO:0003917">
    <property type="term" value="F:DNA topoisomerase type I (single strand cut, ATP-independent) activity"/>
    <property type="evidence" value="ECO:0007669"/>
    <property type="project" value="UniProtKB-UniRule"/>
</dbReference>
<dbReference type="GO" id="GO:0006265">
    <property type="term" value="P:DNA topological change"/>
    <property type="evidence" value="ECO:0007669"/>
    <property type="project" value="UniProtKB-UniRule"/>
</dbReference>
<comment type="caution">
    <text evidence="10">Lacks conserved residue(s) required for the propagation of feature annotation.</text>
</comment>
<feature type="domain" description="Toprim" evidence="11">
    <location>
        <begin position="31"/>
        <end position="144"/>
    </location>
</feature>
<dbReference type="PRINTS" id="PR00417">
    <property type="entry name" value="PRTPISMRASEI"/>
</dbReference>
<dbReference type="InterPro" id="IPR013826">
    <property type="entry name" value="Topo_IA_cen_sub3"/>
</dbReference>
<dbReference type="EC" id="5.6.2.1" evidence="10"/>
<dbReference type="SMART" id="SM00436">
    <property type="entry name" value="TOP1Bc"/>
    <property type="match status" value="1"/>
</dbReference>
<comment type="caution">
    <text evidence="13">The sequence shown here is derived from an EMBL/GenBank/DDBJ whole genome shotgun (WGS) entry which is preliminary data.</text>
</comment>
<dbReference type="NCBIfam" id="TIGR01051">
    <property type="entry name" value="topA_bact"/>
    <property type="match status" value="1"/>
</dbReference>
<dbReference type="InterPro" id="IPR034149">
    <property type="entry name" value="TOPRIM_TopoI"/>
</dbReference>
<dbReference type="InterPro" id="IPR013497">
    <property type="entry name" value="Topo_IA_cen"/>
</dbReference>
<dbReference type="Gene3D" id="1.10.460.10">
    <property type="entry name" value="Topoisomerase I, domain 2"/>
    <property type="match status" value="1"/>
</dbReference>
<evidence type="ECO:0000256" key="9">
    <source>
        <dbReference type="ARBA" id="ARBA00023235"/>
    </source>
</evidence>
<comment type="catalytic activity">
    <reaction evidence="1 10">
        <text>ATP-independent breakage of single-stranded DNA, followed by passage and rejoining.</text>
        <dbReference type="EC" id="5.6.2.1"/>
    </reaction>
</comment>
<dbReference type="SUPFAM" id="SSF56712">
    <property type="entry name" value="Prokaryotic type I DNA topoisomerase"/>
    <property type="match status" value="1"/>
</dbReference>
<dbReference type="Pfam" id="PF01751">
    <property type="entry name" value="Toprim"/>
    <property type="match status" value="1"/>
</dbReference>
<evidence type="ECO:0000256" key="8">
    <source>
        <dbReference type="ARBA" id="ARBA00023125"/>
    </source>
</evidence>
<dbReference type="InterPro" id="IPR028612">
    <property type="entry name" value="Topoisom_1_IA"/>
</dbReference>
<comment type="function">
    <text evidence="10">Releases the supercoiling and torsional tension of DNA, which is introduced during the DNA replication and transcription, by transiently cleaving and rejoining one strand of the DNA duplex. Introduces a single-strand break via transesterification at a target site in duplex DNA. The scissile phosphodiester is attacked by the catalytic tyrosine of the enzyme, resulting in the formation of a DNA-(5'-phosphotyrosyl)-enzyme intermediate and the expulsion of a 3'-OH DNA strand. The free DNA strand then undergoes passage around the unbroken strand, thus removing DNA supercoils. Finally, in the religation step, the DNA 3'-OH attacks the covalent intermediate to expel the active-site tyrosine and restore the DNA phosphodiester backbone.</text>
</comment>
<evidence type="ECO:0000313" key="14">
    <source>
        <dbReference type="Proteomes" id="UP000266506"/>
    </source>
</evidence>
<keyword evidence="7 10" id="KW-0799">Topoisomerase</keyword>
<feature type="site" description="Interaction with DNA" evidence="10">
    <location>
        <position position="61"/>
    </location>
</feature>
<evidence type="ECO:0000313" key="13">
    <source>
        <dbReference type="EMBL" id="RIA78013.1"/>
    </source>
</evidence>